<dbReference type="GO" id="GO:0005737">
    <property type="term" value="C:cytoplasm"/>
    <property type="evidence" value="ECO:0007669"/>
    <property type="project" value="TreeGrafter"/>
</dbReference>
<dbReference type="PANTHER" id="PTHR48070">
    <property type="entry name" value="ESTERASE OVCA2"/>
    <property type="match status" value="1"/>
</dbReference>
<feature type="signal peptide" evidence="2">
    <location>
        <begin position="1"/>
        <end position="32"/>
    </location>
</feature>
<accession>B5Y3H4</accession>
<dbReference type="RefSeq" id="XP_002185655.1">
    <property type="nucleotide sequence ID" value="XM_002185619.1"/>
</dbReference>
<dbReference type="GeneID" id="7204493"/>
<dbReference type="AlphaFoldDB" id="B5Y3H4"/>
<dbReference type="SUPFAM" id="SSF53474">
    <property type="entry name" value="alpha/beta-Hydrolases"/>
    <property type="match status" value="1"/>
</dbReference>
<dbReference type="PaxDb" id="2850-Phatr36719"/>
<evidence type="ECO:0000313" key="4">
    <source>
        <dbReference type="EMBL" id="ACI65125.1"/>
    </source>
</evidence>
<keyword evidence="1" id="KW-0378">Hydrolase</keyword>
<dbReference type="EMBL" id="CP001141">
    <property type="protein sequence ID" value="ACI65125.1"/>
    <property type="molecule type" value="Genomic_DNA"/>
</dbReference>
<dbReference type="eggNOG" id="ENOG502SF6G">
    <property type="taxonomic scope" value="Eukaryota"/>
</dbReference>
<dbReference type="InterPro" id="IPR005645">
    <property type="entry name" value="FSH-like_dom"/>
</dbReference>
<dbReference type="HOGENOM" id="CLU_981632_0_0_1"/>
<keyword evidence="5" id="KW-1185">Reference proteome</keyword>
<dbReference type="Gene3D" id="3.40.50.1820">
    <property type="entry name" value="alpha/beta hydrolase"/>
    <property type="match status" value="1"/>
</dbReference>
<dbReference type="PANTHER" id="PTHR48070:SF6">
    <property type="entry name" value="ESTERASE OVCA2"/>
    <property type="match status" value="1"/>
</dbReference>
<reference evidence="5" key="2">
    <citation type="submission" date="2008-08" db="EMBL/GenBank/DDBJ databases">
        <authorList>
            <consortium name="Diatom Consortium"/>
            <person name="Grigoriev I."/>
            <person name="Grimwood J."/>
            <person name="Kuo A."/>
            <person name="Otillar R.P."/>
            <person name="Salamov A."/>
            <person name="Detter J.C."/>
            <person name="Lindquist E."/>
            <person name="Shapiro H."/>
            <person name="Lucas S."/>
            <person name="Glavina del Rio T."/>
            <person name="Pitluck S."/>
            <person name="Rokhsar D."/>
            <person name="Bowler C."/>
        </authorList>
    </citation>
    <scope>GENOME REANNOTATION</scope>
    <source>
        <strain evidence="5">CCAP 1055/1</strain>
    </source>
</reference>
<name>B5Y3H4_PHATC</name>
<dbReference type="KEGG" id="pti:PHATR_36719"/>
<dbReference type="InParanoid" id="B5Y3H4"/>
<proteinExistence type="predicted"/>
<protein>
    <recommendedName>
        <fullName evidence="3">Serine hydrolase domain-containing protein</fullName>
    </recommendedName>
</protein>
<sequence length="284" mass="30683">MQPSAKFGRTLQFLACLACSRIAAFSLHPTAAAQLLRFTTAVSLAADPNEQMPASNDSSSIRSSPVTNTTIIRVLALHGSEGNGASFAQTLKVWRESLLQEVAIDFQVSSFDAPVPKGHGYAWWAMPPHVRSFNATSYEHFDTSCAAVLQHINNIRPHVILGHSQGAILITALLALNQIRPHPPLGYILNGVAWPNPYTDEMEALRVDRGSSATTIPKVLLIVGERDKMNAPDQTARVGNTLQQAGMNITIISHPAGHAVPVQDSTVNKALAEWLTSSVDRLIN</sequence>
<dbReference type="Pfam" id="PF03959">
    <property type="entry name" value="FSH1"/>
    <property type="match status" value="1"/>
</dbReference>
<evidence type="ECO:0000256" key="2">
    <source>
        <dbReference type="SAM" id="SignalP"/>
    </source>
</evidence>
<evidence type="ECO:0000313" key="5">
    <source>
        <dbReference type="Proteomes" id="UP000000759"/>
    </source>
</evidence>
<dbReference type="OrthoDB" id="414698at2759"/>
<dbReference type="GO" id="GO:0016787">
    <property type="term" value="F:hydrolase activity"/>
    <property type="evidence" value="ECO:0007669"/>
    <property type="project" value="UniProtKB-KW"/>
</dbReference>
<reference evidence="4 5" key="1">
    <citation type="journal article" date="2008" name="Nature">
        <title>The Phaeodactylum genome reveals the evolutionary history of diatom genomes.</title>
        <authorList>
            <person name="Bowler C."/>
            <person name="Allen A.E."/>
            <person name="Badger J.H."/>
            <person name="Grimwood J."/>
            <person name="Jabbari K."/>
            <person name="Kuo A."/>
            <person name="Maheswari U."/>
            <person name="Martens C."/>
            <person name="Maumus F."/>
            <person name="Otillar R.P."/>
            <person name="Rayko E."/>
            <person name="Salamov A."/>
            <person name="Vandepoele K."/>
            <person name="Beszteri B."/>
            <person name="Gruber A."/>
            <person name="Heijde M."/>
            <person name="Katinka M."/>
            <person name="Mock T."/>
            <person name="Valentin K."/>
            <person name="Verret F."/>
            <person name="Berges J.A."/>
            <person name="Brownlee C."/>
            <person name="Cadoret J.P."/>
            <person name="Chiovitti A."/>
            <person name="Choi C.J."/>
            <person name="Coesel S."/>
            <person name="De Martino A."/>
            <person name="Detter J.C."/>
            <person name="Durkin C."/>
            <person name="Falciatore A."/>
            <person name="Fournet J."/>
            <person name="Haruta M."/>
            <person name="Huysman M.J."/>
            <person name="Jenkins B.D."/>
            <person name="Jiroutova K."/>
            <person name="Jorgensen R.E."/>
            <person name="Joubert Y."/>
            <person name="Kaplan A."/>
            <person name="Kroger N."/>
            <person name="Kroth P.G."/>
            <person name="La Roche J."/>
            <person name="Lindquist E."/>
            <person name="Lommer M."/>
            <person name="Martin-Jezequel V."/>
            <person name="Lopez P.J."/>
            <person name="Lucas S."/>
            <person name="Mangogna M."/>
            <person name="McGinnis K."/>
            <person name="Medlin L.K."/>
            <person name="Montsant A."/>
            <person name="Oudot-Le Secq M.P."/>
            <person name="Napoli C."/>
            <person name="Obornik M."/>
            <person name="Parker M.S."/>
            <person name="Petit J.L."/>
            <person name="Porcel B.M."/>
            <person name="Poulsen N."/>
            <person name="Robison M."/>
            <person name="Rychlewski L."/>
            <person name="Rynearson T.A."/>
            <person name="Schmutz J."/>
            <person name="Shapiro H."/>
            <person name="Siaut M."/>
            <person name="Stanley M."/>
            <person name="Sussman M.R."/>
            <person name="Taylor A.R."/>
            <person name="Vardi A."/>
            <person name="von Dassow P."/>
            <person name="Vyverman W."/>
            <person name="Willis A."/>
            <person name="Wyrwicz L.S."/>
            <person name="Rokhsar D.S."/>
            <person name="Weissenbach J."/>
            <person name="Armbrust E.V."/>
            <person name="Green B.R."/>
            <person name="Van de Peer Y."/>
            <person name="Grigoriev I.V."/>
        </authorList>
    </citation>
    <scope>NUCLEOTIDE SEQUENCE [LARGE SCALE GENOMIC DNA]</scope>
    <source>
        <strain evidence="4 5">CCAP 1055/1</strain>
    </source>
</reference>
<dbReference type="Proteomes" id="UP000000759">
    <property type="component" value="Chromosome 11"/>
</dbReference>
<feature type="chain" id="PRO_5002841243" description="Serine hydrolase domain-containing protein" evidence="2">
    <location>
        <begin position="33"/>
        <end position="284"/>
    </location>
</feature>
<evidence type="ECO:0000259" key="3">
    <source>
        <dbReference type="Pfam" id="PF03959"/>
    </source>
</evidence>
<keyword evidence="2" id="KW-0732">Signal</keyword>
<organism evidence="4 5">
    <name type="scientific">Phaeodactylum tricornutum (strain CCAP 1055/1)</name>
    <dbReference type="NCBI Taxonomy" id="556484"/>
    <lineage>
        <taxon>Eukaryota</taxon>
        <taxon>Sar</taxon>
        <taxon>Stramenopiles</taxon>
        <taxon>Ochrophyta</taxon>
        <taxon>Bacillariophyta</taxon>
        <taxon>Bacillariophyceae</taxon>
        <taxon>Bacillariophycidae</taxon>
        <taxon>Naviculales</taxon>
        <taxon>Phaeodactylaceae</taxon>
        <taxon>Phaeodactylum</taxon>
    </lineage>
</organism>
<evidence type="ECO:0000256" key="1">
    <source>
        <dbReference type="ARBA" id="ARBA00022801"/>
    </source>
</evidence>
<dbReference type="InterPro" id="IPR029058">
    <property type="entry name" value="AB_hydrolase_fold"/>
</dbReference>
<dbReference type="GO" id="GO:0005634">
    <property type="term" value="C:nucleus"/>
    <property type="evidence" value="ECO:0007669"/>
    <property type="project" value="TreeGrafter"/>
</dbReference>
<gene>
    <name evidence="4" type="ORF">PHATR_36719</name>
</gene>
<feature type="domain" description="Serine hydrolase" evidence="3">
    <location>
        <begin position="72"/>
        <end position="269"/>
    </location>
</feature>
<dbReference type="InterPro" id="IPR050593">
    <property type="entry name" value="LovG"/>
</dbReference>